<keyword evidence="2" id="KW-0472">Membrane</keyword>
<protein>
    <submittedName>
        <fullName evidence="3">Uncharacterized protein</fullName>
    </submittedName>
</protein>
<keyword evidence="2" id="KW-0812">Transmembrane</keyword>
<evidence type="ECO:0000313" key="3">
    <source>
        <dbReference type="EMBL" id="KAJ3839499.1"/>
    </source>
</evidence>
<feature type="compositionally biased region" description="Low complexity" evidence="1">
    <location>
        <begin position="68"/>
        <end position="93"/>
    </location>
</feature>
<gene>
    <name evidence="3" type="ORF">F5878DRAFT_660229</name>
</gene>
<comment type="caution">
    <text evidence="3">The sequence shown here is derived from an EMBL/GenBank/DDBJ whole genome shotgun (WGS) entry which is preliminary data.</text>
</comment>
<accession>A0AA38PAU3</accession>
<evidence type="ECO:0000256" key="1">
    <source>
        <dbReference type="SAM" id="MobiDB-lite"/>
    </source>
</evidence>
<evidence type="ECO:0000256" key="2">
    <source>
        <dbReference type="SAM" id="Phobius"/>
    </source>
</evidence>
<feature type="region of interest" description="Disordered" evidence="1">
    <location>
        <begin position="64"/>
        <end position="93"/>
    </location>
</feature>
<dbReference type="AlphaFoldDB" id="A0AA38PAU3"/>
<keyword evidence="2" id="KW-1133">Transmembrane helix</keyword>
<dbReference type="Proteomes" id="UP001163846">
    <property type="component" value="Unassembled WGS sequence"/>
</dbReference>
<evidence type="ECO:0000313" key="4">
    <source>
        <dbReference type="Proteomes" id="UP001163846"/>
    </source>
</evidence>
<organism evidence="3 4">
    <name type="scientific">Lentinula raphanica</name>
    <dbReference type="NCBI Taxonomy" id="153919"/>
    <lineage>
        <taxon>Eukaryota</taxon>
        <taxon>Fungi</taxon>
        <taxon>Dikarya</taxon>
        <taxon>Basidiomycota</taxon>
        <taxon>Agaricomycotina</taxon>
        <taxon>Agaricomycetes</taxon>
        <taxon>Agaricomycetidae</taxon>
        <taxon>Agaricales</taxon>
        <taxon>Marasmiineae</taxon>
        <taxon>Omphalotaceae</taxon>
        <taxon>Lentinula</taxon>
    </lineage>
</organism>
<keyword evidence="4" id="KW-1185">Reference proteome</keyword>
<name>A0AA38PAU3_9AGAR</name>
<proteinExistence type="predicted"/>
<feature type="transmembrane region" description="Helical" evidence="2">
    <location>
        <begin position="213"/>
        <end position="235"/>
    </location>
</feature>
<dbReference type="EMBL" id="MU806124">
    <property type="protein sequence ID" value="KAJ3839499.1"/>
    <property type="molecule type" value="Genomic_DNA"/>
</dbReference>
<feature type="region of interest" description="Disordered" evidence="1">
    <location>
        <begin position="157"/>
        <end position="202"/>
    </location>
</feature>
<feature type="compositionally biased region" description="Low complexity" evidence="1">
    <location>
        <begin position="175"/>
        <end position="202"/>
    </location>
</feature>
<sequence>MGPESNNGRGTSCSSESLEYGLDDRGSTIPGHLIYKYPILTVELPVSSSPSYISPSETATSLITSSASVQTTPTSIPTSTSVPNSLSLSSTSSVQSSSLVPATKLSVAPVTRDPETISLTSKPIPQTSSFTKTETKIVPSTTFIKVPEPVGVIASNGPTSSAMASATHEPSRELSSSFMGSGTTSTQTSGSLVPPSSSPVASNYEYSHTTSHALAITGLTIGIFSVVLVIIILAWKHYQRRRRRRREEESTWDGHASMQQLHGSPLHAFPLFDESFGASWQKLKHRLFRREKILQESDLSQISVVAVVSSDSSDTSQLRRQTVPDDIHTAGSVGPASNLPVPPVVARSNLARAPLPAVQEHGERLSVPAFRHQDSGWREPMVNRPTENQGEIDEGKVEMPLIELPPNYTTS</sequence>
<reference evidence="3" key="1">
    <citation type="submission" date="2022-08" db="EMBL/GenBank/DDBJ databases">
        <authorList>
            <consortium name="DOE Joint Genome Institute"/>
            <person name="Min B."/>
            <person name="Riley R."/>
            <person name="Sierra-Patev S."/>
            <person name="Naranjo-Ortiz M."/>
            <person name="Looney B."/>
            <person name="Konkel Z."/>
            <person name="Slot J.C."/>
            <person name="Sakamoto Y."/>
            <person name="Steenwyk J.L."/>
            <person name="Rokas A."/>
            <person name="Carro J."/>
            <person name="Camarero S."/>
            <person name="Ferreira P."/>
            <person name="Molpeceres G."/>
            <person name="Ruiz-Duenas F.J."/>
            <person name="Serrano A."/>
            <person name="Henrissat B."/>
            <person name="Drula E."/>
            <person name="Hughes K.W."/>
            <person name="Mata J.L."/>
            <person name="Ishikawa N.K."/>
            <person name="Vargas-Isla R."/>
            <person name="Ushijima S."/>
            <person name="Smith C.A."/>
            <person name="Ahrendt S."/>
            <person name="Andreopoulos W."/>
            <person name="He G."/>
            <person name="Labutti K."/>
            <person name="Lipzen A."/>
            <person name="Ng V."/>
            <person name="Sandor L."/>
            <person name="Barry K."/>
            <person name="Martinez A.T."/>
            <person name="Xiao Y."/>
            <person name="Gibbons J.G."/>
            <person name="Terashima K."/>
            <person name="Hibbett D.S."/>
            <person name="Grigoriev I.V."/>
        </authorList>
    </citation>
    <scope>NUCLEOTIDE SEQUENCE</scope>
    <source>
        <strain evidence="3">TFB9207</strain>
    </source>
</reference>
<feature type="region of interest" description="Disordered" evidence="1">
    <location>
        <begin position="376"/>
        <end position="397"/>
    </location>
</feature>